<keyword evidence="3 6" id="KW-0812">Transmembrane</keyword>
<dbReference type="InterPro" id="IPR053160">
    <property type="entry name" value="MFS_DHA3_Transporter"/>
</dbReference>
<dbReference type="PANTHER" id="PTHR23530">
    <property type="entry name" value="TRANSPORT PROTEIN-RELATED"/>
    <property type="match status" value="1"/>
</dbReference>
<dbReference type="EMBL" id="VIRV01000035">
    <property type="protein sequence ID" value="MBY0759919.1"/>
    <property type="molecule type" value="Genomic_DNA"/>
</dbReference>
<comment type="subcellular location">
    <subcellularLocation>
        <location evidence="1">Cell membrane</location>
        <topology evidence="1">Multi-pass membrane protein</topology>
    </subcellularLocation>
</comment>
<feature type="transmembrane region" description="Helical" evidence="6">
    <location>
        <begin position="367"/>
        <end position="384"/>
    </location>
</feature>
<feature type="transmembrane region" description="Helical" evidence="6">
    <location>
        <begin position="338"/>
        <end position="361"/>
    </location>
</feature>
<keyword evidence="4 6" id="KW-1133">Transmembrane helix</keyword>
<dbReference type="Proteomes" id="UP000779049">
    <property type="component" value="Unassembled WGS sequence"/>
</dbReference>
<evidence type="ECO:0000256" key="1">
    <source>
        <dbReference type="ARBA" id="ARBA00004651"/>
    </source>
</evidence>
<evidence type="ECO:0000256" key="4">
    <source>
        <dbReference type="ARBA" id="ARBA00022989"/>
    </source>
</evidence>
<gene>
    <name evidence="8" type="ORF">FLB61_12720</name>
</gene>
<keyword evidence="9" id="KW-1185">Reference proteome</keyword>
<dbReference type="InterPro" id="IPR011701">
    <property type="entry name" value="MFS"/>
</dbReference>
<evidence type="ECO:0000256" key="6">
    <source>
        <dbReference type="SAM" id="Phobius"/>
    </source>
</evidence>
<feature type="transmembrane region" description="Helical" evidence="6">
    <location>
        <begin position="7"/>
        <end position="29"/>
    </location>
</feature>
<feature type="transmembrane region" description="Helical" evidence="6">
    <location>
        <begin position="216"/>
        <end position="238"/>
    </location>
</feature>
<feature type="domain" description="Major facilitator superfamily (MFS) profile" evidence="7">
    <location>
        <begin position="1"/>
        <end position="388"/>
    </location>
</feature>
<evidence type="ECO:0000256" key="5">
    <source>
        <dbReference type="ARBA" id="ARBA00023136"/>
    </source>
</evidence>
<keyword evidence="5 6" id="KW-0472">Membrane</keyword>
<dbReference type="Pfam" id="PF07690">
    <property type="entry name" value="MFS_1"/>
    <property type="match status" value="1"/>
</dbReference>
<evidence type="ECO:0000259" key="7">
    <source>
        <dbReference type="PROSITE" id="PS50850"/>
    </source>
</evidence>
<name>A0ABS7LA46_9FIRM</name>
<feature type="transmembrane region" description="Helical" evidence="6">
    <location>
        <begin position="275"/>
        <end position="294"/>
    </location>
</feature>
<evidence type="ECO:0000313" key="9">
    <source>
        <dbReference type="Proteomes" id="UP000779049"/>
    </source>
</evidence>
<evidence type="ECO:0000256" key="3">
    <source>
        <dbReference type="ARBA" id="ARBA00022692"/>
    </source>
</evidence>
<feature type="transmembrane region" description="Helical" evidence="6">
    <location>
        <begin position="41"/>
        <end position="60"/>
    </location>
</feature>
<feature type="transmembrane region" description="Helical" evidence="6">
    <location>
        <begin position="156"/>
        <end position="176"/>
    </location>
</feature>
<sequence>MRAKRVFLSLHCLFEFYAGITGATFILFLYNKNLDTMETNLIVATSLIITFLMEIPAGALSDFLGYRKTTILSGILLCVTNVLFLIGNSLGIFFLAQIFLGLSCAFESGTLDAWIIKYTSKKECEQIFVKKNKYISTMMIVAGLAGGIVADWMMEGIFLAALAASVLYTVTASVFMQEEEEIRMKERSMKNAADGLKRIISVSVRYCVKDRNIRRIILFNSVLVFCLSPVFVFWSPILHGFERINYTLIALAWIFMRFSMLAGNMLVERICTRSVRAMAAASVVCGVSIIVLAFQNTFLLIFAGILVFEFLLGIIYPLRETALNREIANENRATVLSFHSMVVCIFNYVSMIVMGKLALIFSIRATWILSGVVLCASAAVLFLTEGGKKNVRETFSKRDHDQH</sequence>
<accession>A0ABS7LA46</accession>
<feature type="transmembrane region" description="Helical" evidence="6">
    <location>
        <begin position="300"/>
        <end position="318"/>
    </location>
</feature>
<reference evidence="8 9" key="1">
    <citation type="journal article" date="2020" name="New Microbes New Infect">
        <title>Sellimonas caecigallum sp. nov., description and genome sequence of a new member of the Sellimonas genus isolated from the cecum of feral chicken.</title>
        <authorList>
            <person name="Wongkuna S."/>
            <person name="Ghimire S."/>
            <person name="Antony L."/>
            <person name="Chankhamhaengdecha S."/>
            <person name="Janvilisri T."/>
            <person name="Scaria J."/>
        </authorList>
    </citation>
    <scope>NUCLEOTIDE SEQUENCE [LARGE SCALE GENOMIC DNA]</scope>
    <source>
        <strain evidence="8 9">SW451</strain>
    </source>
</reference>
<protein>
    <submittedName>
        <fullName evidence="8">MFS transporter</fullName>
    </submittedName>
</protein>
<keyword evidence="2" id="KW-0813">Transport</keyword>
<dbReference type="Gene3D" id="1.20.1250.20">
    <property type="entry name" value="MFS general substrate transporter like domains"/>
    <property type="match status" value="1"/>
</dbReference>
<proteinExistence type="predicted"/>
<feature type="transmembrane region" description="Helical" evidence="6">
    <location>
        <begin position="69"/>
        <end position="86"/>
    </location>
</feature>
<evidence type="ECO:0000313" key="8">
    <source>
        <dbReference type="EMBL" id="MBY0759919.1"/>
    </source>
</evidence>
<comment type="caution">
    <text evidence="8">The sequence shown here is derived from an EMBL/GenBank/DDBJ whole genome shotgun (WGS) entry which is preliminary data.</text>
</comment>
<dbReference type="RefSeq" id="WP_221920400.1">
    <property type="nucleotide sequence ID" value="NZ_CP173660.1"/>
</dbReference>
<dbReference type="InterPro" id="IPR020846">
    <property type="entry name" value="MFS_dom"/>
</dbReference>
<dbReference type="PROSITE" id="PS50850">
    <property type="entry name" value="MFS"/>
    <property type="match status" value="1"/>
</dbReference>
<dbReference type="InterPro" id="IPR036259">
    <property type="entry name" value="MFS_trans_sf"/>
</dbReference>
<organism evidence="8 9">
    <name type="scientific">Sellimonas caecigallum</name>
    <dbReference type="NCBI Taxonomy" id="2592333"/>
    <lineage>
        <taxon>Bacteria</taxon>
        <taxon>Bacillati</taxon>
        <taxon>Bacillota</taxon>
        <taxon>Clostridia</taxon>
        <taxon>Lachnospirales</taxon>
        <taxon>Lachnospiraceae</taxon>
        <taxon>Sellimonas</taxon>
    </lineage>
</organism>
<evidence type="ECO:0000256" key="2">
    <source>
        <dbReference type="ARBA" id="ARBA00022448"/>
    </source>
</evidence>
<dbReference type="SUPFAM" id="SSF103473">
    <property type="entry name" value="MFS general substrate transporter"/>
    <property type="match status" value="1"/>
</dbReference>
<feature type="transmembrane region" description="Helical" evidence="6">
    <location>
        <begin position="244"/>
        <end position="263"/>
    </location>
</feature>
<dbReference type="PANTHER" id="PTHR23530:SF1">
    <property type="entry name" value="PERMEASE, MAJOR FACILITATOR SUPERFAMILY-RELATED"/>
    <property type="match status" value="1"/>
</dbReference>